<proteinExistence type="predicted"/>
<feature type="region of interest" description="Disordered" evidence="4">
    <location>
        <begin position="35"/>
        <end position="120"/>
    </location>
</feature>
<organism>
    <name type="scientific">Culex quinquefasciatus</name>
    <name type="common">Southern house mosquito</name>
    <name type="synonym">Culex pungens</name>
    <dbReference type="NCBI Taxonomy" id="7176"/>
    <lineage>
        <taxon>Eukaryota</taxon>
        <taxon>Metazoa</taxon>
        <taxon>Ecdysozoa</taxon>
        <taxon>Arthropoda</taxon>
        <taxon>Hexapoda</taxon>
        <taxon>Insecta</taxon>
        <taxon>Pterygota</taxon>
        <taxon>Neoptera</taxon>
        <taxon>Endopterygota</taxon>
        <taxon>Diptera</taxon>
        <taxon>Nematocera</taxon>
        <taxon>Culicoidea</taxon>
        <taxon>Culicidae</taxon>
        <taxon>Culicinae</taxon>
        <taxon>Culicini</taxon>
        <taxon>Culex</taxon>
        <taxon>Culex</taxon>
    </lineage>
</organism>
<dbReference type="PANTHER" id="PTHR11353">
    <property type="entry name" value="CHAPERONIN"/>
    <property type="match status" value="1"/>
</dbReference>
<dbReference type="OrthoDB" id="10259763at2759"/>
<dbReference type="AlphaFoldDB" id="B0X4U4"/>
<dbReference type="InterPro" id="IPR027413">
    <property type="entry name" value="GROEL-like_equatorial_sf"/>
</dbReference>
<keyword evidence="7" id="KW-1185">Reference proteome</keyword>
<dbReference type="InParanoid" id="B0X4U4"/>
<dbReference type="GO" id="GO:0005524">
    <property type="term" value="F:ATP binding"/>
    <property type="evidence" value="ECO:0007669"/>
    <property type="project" value="UniProtKB-KW"/>
</dbReference>
<evidence type="ECO:0000313" key="7">
    <source>
        <dbReference type="Proteomes" id="UP000002320"/>
    </source>
</evidence>
<feature type="compositionally biased region" description="Basic residues" evidence="4">
    <location>
        <begin position="58"/>
        <end position="68"/>
    </location>
</feature>
<dbReference type="STRING" id="7176.B0X4U4"/>
<evidence type="ECO:0000256" key="2">
    <source>
        <dbReference type="ARBA" id="ARBA00022840"/>
    </source>
</evidence>
<dbReference type="VEuPathDB" id="VectorBase:CQUJHB011164"/>
<sequence length="351" mass="39162">MAAVHQPTTKAPSHLSKREKRCACCLWVGEARGGSLSVAKRARSKREENDQKLTHQPRSVKRLHKKEIMRRGTSNDNPSPRRRSKRLACRPSATPEPAPKRPRRRTPRTPNLGWRSETPSAAESDSIIFVGRFESPPSATPVIREVPVVRNPVRERPETSTTTVQASVATVDAWTATAENDLVEIFRIATDEPESLSLDNASDGSSLYYSCEEDSLLFPVGVVEQPLLNMDEPSFDRKKTRQNCDSAVGVDNPAKILVEMSRFQNDEVGGGTTSVTVLASELLREAEKLIEKKLHPQTIIAGIEHQDEVAKKKKMKDKVTTRTVRLGRCDLYRRNPWGNPADHRRSGSFAA</sequence>
<gene>
    <name evidence="6" type="primary">6047631</name>
    <name evidence="5" type="ORF">CpipJ_CPIJ014259</name>
</gene>
<dbReference type="Gene3D" id="1.10.560.10">
    <property type="entry name" value="GroEL-like equatorial domain"/>
    <property type="match status" value="1"/>
</dbReference>
<evidence type="ECO:0000313" key="5">
    <source>
        <dbReference type="EMBL" id="EDS40559.1"/>
    </source>
</evidence>
<evidence type="ECO:0000256" key="1">
    <source>
        <dbReference type="ARBA" id="ARBA00022741"/>
    </source>
</evidence>
<dbReference type="EnsemblMetazoa" id="CPIJ014259-RA">
    <property type="protein sequence ID" value="CPIJ014259-PA"/>
    <property type="gene ID" value="CPIJ014259"/>
</dbReference>
<dbReference type="InterPro" id="IPR002423">
    <property type="entry name" value="Cpn60/GroEL/TCP-1"/>
</dbReference>
<keyword evidence="2" id="KW-0067">ATP-binding</keyword>
<reference evidence="5" key="1">
    <citation type="submission" date="2007-03" db="EMBL/GenBank/DDBJ databases">
        <title>Annotation of Culex pipiens quinquefasciatus.</title>
        <authorList>
            <consortium name="The Broad Institute Genome Sequencing Platform"/>
            <person name="Atkinson P.W."/>
            <person name="Hemingway J."/>
            <person name="Christensen B.M."/>
            <person name="Higgs S."/>
            <person name="Kodira C."/>
            <person name="Hannick L."/>
            <person name="Megy K."/>
            <person name="O'Leary S."/>
            <person name="Pearson M."/>
            <person name="Haas B.J."/>
            <person name="Mauceli E."/>
            <person name="Wortman J.R."/>
            <person name="Lee N.H."/>
            <person name="Guigo R."/>
            <person name="Stanke M."/>
            <person name="Alvarado L."/>
            <person name="Amedeo P."/>
            <person name="Antoine C.H."/>
            <person name="Arensburger P."/>
            <person name="Bidwell S.L."/>
            <person name="Crawford M."/>
            <person name="Camaro F."/>
            <person name="Devon K."/>
            <person name="Engels R."/>
            <person name="Hammond M."/>
            <person name="Howarth C."/>
            <person name="Koehrsen M."/>
            <person name="Lawson D."/>
            <person name="Montgomery P."/>
            <person name="Nene V."/>
            <person name="Nusbaum C."/>
            <person name="Puiu D."/>
            <person name="Romero-Severson J."/>
            <person name="Severson D.W."/>
            <person name="Shumway M."/>
            <person name="Sisk P."/>
            <person name="Stolte C."/>
            <person name="Zeng Q."/>
            <person name="Eisenstadt E."/>
            <person name="Fraser-Liggett C."/>
            <person name="Strausberg R."/>
            <person name="Galagan J."/>
            <person name="Birren B."/>
            <person name="Collins F.H."/>
        </authorList>
    </citation>
    <scope>NUCLEOTIDE SEQUENCE [LARGE SCALE GENOMIC DNA]</scope>
    <source>
        <strain evidence="5">JHB</strain>
    </source>
</reference>
<keyword evidence="3" id="KW-0143">Chaperone</keyword>
<dbReference type="InterPro" id="IPR017998">
    <property type="entry name" value="Chaperone_TCP-1"/>
</dbReference>
<dbReference type="eggNOG" id="KOG0363">
    <property type="taxonomic scope" value="Eukaryota"/>
</dbReference>
<name>B0X4U4_CULQU</name>
<dbReference type="VEuPathDB" id="VectorBase:CPIJ014259"/>
<keyword evidence="1" id="KW-0547">Nucleotide-binding</keyword>
<evidence type="ECO:0000256" key="4">
    <source>
        <dbReference type="SAM" id="MobiDB-lite"/>
    </source>
</evidence>
<dbReference type="KEGG" id="cqu:CpipJ_CPIJ014259"/>
<accession>B0X4U4</accession>
<dbReference type="HOGENOM" id="CLU_790516_0_0_1"/>
<dbReference type="Pfam" id="PF00118">
    <property type="entry name" value="Cpn60_TCP1"/>
    <property type="match status" value="1"/>
</dbReference>
<reference evidence="6" key="2">
    <citation type="submission" date="2020-05" db="UniProtKB">
        <authorList>
            <consortium name="EnsemblMetazoa"/>
        </authorList>
    </citation>
    <scope>IDENTIFICATION</scope>
    <source>
        <strain evidence="6">JHB</strain>
    </source>
</reference>
<evidence type="ECO:0000256" key="3">
    <source>
        <dbReference type="ARBA" id="ARBA00023186"/>
    </source>
</evidence>
<dbReference type="GO" id="GO:0140662">
    <property type="term" value="F:ATP-dependent protein folding chaperone"/>
    <property type="evidence" value="ECO:0007669"/>
    <property type="project" value="InterPro"/>
</dbReference>
<dbReference type="SUPFAM" id="SSF48592">
    <property type="entry name" value="GroEL equatorial domain-like"/>
    <property type="match status" value="1"/>
</dbReference>
<evidence type="ECO:0000313" key="6">
    <source>
        <dbReference type="EnsemblMetazoa" id="CPIJ014259-PA"/>
    </source>
</evidence>
<protein>
    <submittedName>
        <fullName evidence="5 6">Chaperonin</fullName>
    </submittedName>
</protein>
<dbReference type="EMBL" id="DS232354">
    <property type="protein sequence ID" value="EDS40559.1"/>
    <property type="molecule type" value="Genomic_DNA"/>
</dbReference>
<dbReference type="Proteomes" id="UP000002320">
    <property type="component" value="Unassembled WGS sequence"/>
</dbReference>